<accession>A0ACC3DP54</accession>
<keyword evidence="2" id="KW-1185">Reference proteome</keyword>
<reference evidence="1" key="1">
    <citation type="submission" date="2024-09" db="EMBL/GenBank/DDBJ databases">
        <title>Black Yeasts Isolated from many extreme environments.</title>
        <authorList>
            <person name="Coleine C."/>
            <person name="Stajich J.E."/>
            <person name="Selbmann L."/>
        </authorList>
    </citation>
    <scope>NUCLEOTIDE SEQUENCE</scope>
    <source>
        <strain evidence="1">CCFEE 5737</strain>
    </source>
</reference>
<evidence type="ECO:0000313" key="2">
    <source>
        <dbReference type="Proteomes" id="UP001186974"/>
    </source>
</evidence>
<proteinExistence type="predicted"/>
<sequence length="334" mass="38464">PKAGEVTYKDEPLRILKVRNPRGSQEWNGAWSDGLKEWTAQMMKELNHTFGDDGIFWISYKDFLRYYPELDRIRLFGPEWTVTQQFTFSIDKAGQTVLVLSQPDNRYFGGMRGLYRLQLHFRLYKDGQDTYLLRSMEDTGSTRACSAELDPEAVSYSILVKITAYRVDNFATARVQLFPSVQLLLLLSDAYGERLEVPARDEVQRSWFARHIEGIGEIANVEHARGRAKEKSRMEMVREREARRKERMLDKLKNKRIKEEEEKRKRAEARKAKRAARREKSKNDVIVGINMTAPNPAGKPTLAAYSSALSFPPEPTKTPGASSRDPDAARQNQK</sequence>
<comment type="caution">
    <text evidence="1">The sequence shown here is derived from an EMBL/GenBank/DDBJ whole genome shotgun (WGS) entry which is preliminary data.</text>
</comment>
<gene>
    <name evidence="1" type="ORF">LTS18_007808</name>
</gene>
<evidence type="ECO:0000313" key="1">
    <source>
        <dbReference type="EMBL" id="KAK3078319.1"/>
    </source>
</evidence>
<dbReference type="Proteomes" id="UP001186974">
    <property type="component" value="Unassembled WGS sequence"/>
</dbReference>
<organism evidence="1 2">
    <name type="scientific">Coniosporium uncinatum</name>
    <dbReference type="NCBI Taxonomy" id="93489"/>
    <lineage>
        <taxon>Eukaryota</taxon>
        <taxon>Fungi</taxon>
        <taxon>Dikarya</taxon>
        <taxon>Ascomycota</taxon>
        <taxon>Pezizomycotina</taxon>
        <taxon>Dothideomycetes</taxon>
        <taxon>Dothideomycetes incertae sedis</taxon>
        <taxon>Coniosporium</taxon>
    </lineage>
</organism>
<protein>
    <submittedName>
        <fullName evidence="1">Uncharacterized protein</fullName>
    </submittedName>
</protein>
<dbReference type="EMBL" id="JAWDJW010001999">
    <property type="protein sequence ID" value="KAK3078319.1"/>
    <property type="molecule type" value="Genomic_DNA"/>
</dbReference>
<name>A0ACC3DP54_9PEZI</name>
<feature type="non-terminal residue" evidence="1">
    <location>
        <position position="1"/>
    </location>
</feature>